<keyword evidence="4" id="KW-1185">Reference proteome</keyword>
<name>A0AAF0EF69_9BASI</name>
<feature type="coiled-coil region" evidence="1">
    <location>
        <begin position="390"/>
        <end position="421"/>
    </location>
</feature>
<gene>
    <name evidence="3" type="ORF">MEQU1_001972</name>
</gene>
<dbReference type="EMBL" id="CP119902">
    <property type="protein sequence ID" value="WFD23283.1"/>
    <property type="molecule type" value="Genomic_DNA"/>
</dbReference>
<dbReference type="Proteomes" id="UP001214415">
    <property type="component" value="Chromosome 3"/>
</dbReference>
<keyword evidence="1" id="KW-0175">Coiled coil</keyword>
<protein>
    <submittedName>
        <fullName evidence="3">Uncharacterized protein</fullName>
    </submittedName>
</protein>
<dbReference type="AlphaFoldDB" id="A0AAF0EF69"/>
<evidence type="ECO:0000256" key="1">
    <source>
        <dbReference type="SAM" id="Coils"/>
    </source>
</evidence>
<feature type="region of interest" description="Disordered" evidence="2">
    <location>
        <begin position="1"/>
        <end position="35"/>
    </location>
</feature>
<evidence type="ECO:0000313" key="4">
    <source>
        <dbReference type="Proteomes" id="UP001214415"/>
    </source>
</evidence>
<evidence type="ECO:0000256" key="2">
    <source>
        <dbReference type="SAM" id="MobiDB-lite"/>
    </source>
</evidence>
<sequence length="541" mass="60566">MELAMNRWLDQGSTEMAPPVSSGAAPPPTFDKALVPSHTELPSWQDTQDEDLQRACAASMEEQIHPAKAGEDDEDMMRALAQSVHDQVPTAGSAARPDLHRLRTNTPVALVPSVSVYRVASLFLQALLAAPAACDAFLSYSAPDNRARSGEDRAWPDVPMPRATVVTGDIEAIIPPEVVLQASRNEALHRQLETYANAIVWAWQEARAWEAEQITQATRSPTDAARAQLISSKATVFRTYAATAYDEPMPDMPCPEGQPTTTITLAHTAFERSVPSCLWQKLAASDRMDSLLITQASDVLLFNVERPGATEMFRIDPVLYLDPFLWSKRQGQRIDGTDECRQLQSTMSELRALKAQWKTLTEPTSTPIDPLLERVSEHYASQNEAMHSWVQRIQHHVQQQRADLQRQQQALQSHMEVLRRRLADQVEQEAQKPDQHAHPYDLCAAIVAHGDGECVYVRYEDAWWCIDNGTVTTVRRDMLTQCSIDTWITDSRGADQGMGLVHLVYQRRGLHLSHTRPDMTALQQAIAQDNERAQSEVAQEE</sequence>
<accession>A0AAF0EF69</accession>
<reference evidence="3" key="1">
    <citation type="submission" date="2023-03" db="EMBL/GenBank/DDBJ databases">
        <title>Mating type loci evolution in Malassezia.</title>
        <authorList>
            <person name="Coelho M.A."/>
        </authorList>
    </citation>
    <scope>NUCLEOTIDE SEQUENCE</scope>
    <source>
        <strain evidence="3">CBS 12830</strain>
    </source>
</reference>
<evidence type="ECO:0000313" key="3">
    <source>
        <dbReference type="EMBL" id="WFD23283.1"/>
    </source>
</evidence>
<organism evidence="3 4">
    <name type="scientific">Malassezia equina</name>
    <dbReference type="NCBI Taxonomy" id="1381935"/>
    <lineage>
        <taxon>Eukaryota</taxon>
        <taxon>Fungi</taxon>
        <taxon>Dikarya</taxon>
        <taxon>Basidiomycota</taxon>
        <taxon>Ustilaginomycotina</taxon>
        <taxon>Malasseziomycetes</taxon>
        <taxon>Malasseziales</taxon>
        <taxon>Malasseziaceae</taxon>
        <taxon>Malassezia</taxon>
    </lineage>
</organism>
<proteinExistence type="predicted"/>